<dbReference type="Gene3D" id="3.80.10.10">
    <property type="entry name" value="Ribonuclease Inhibitor"/>
    <property type="match status" value="1"/>
</dbReference>
<name>A0ABQ0LWQ8_MYCCL</name>
<dbReference type="Pfam" id="PF00646">
    <property type="entry name" value="F-box"/>
    <property type="match status" value="1"/>
</dbReference>
<dbReference type="Proteomes" id="UP000815677">
    <property type="component" value="Unassembled WGS sequence"/>
</dbReference>
<feature type="domain" description="F-box" evidence="1">
    <location>
        <begin position="350"/>
        <end position="374"/>
    </location>
</feature>
<protein>
    <recommendedName>
        <fullName evidence="1">F-box domain-containing protein</fullName>
    </recommendedName>
</protein>
<dbReference type="EMBL" id="DF849032">
    <property type="protein sequence ID" value="GAT55521.1"/>
    <property type="molecule type" value="Genomic_DNA"/>
</dbReference>
<proteinExistence type="predicted"/>
<dbReference type="InterPro" id="IPR032675">
    <property type="entry name" value="LRR_dom_sf"/>
</dbReference>
<keyword evidence="3" id="KW-1185">Reference proteome</keyword>
<dbReference type="SUPFAM" id="SSF52047">
    <property type="entry name" value="RNI-like"/>
    <property type="match status" value="1"/>
</dbReference>
<organism evidence="2 3">
    <name type="scientific">Mycena chlorophos</name>
    <name type="common">Agaric fungus</name>
    <name type="synonym">Agaricus chlorophos</name>
    <dbReference type="NCBI Taxonomy" id="658473"/>
    <lineage>
        <taxon>Eukaryota</taxon>
        <taxon>Fungi</taxon>
        <taxon>Dikarya</taxon>
        <taxon>Basidiomycota</taxon>
        <taxon>Agaricomycotina</taxon>
        <taxon>Agaricomycetes</taxon>
        <taxon>Agaricomycetidae</taxon>
        <taxon>Agaricales</taxon>
        <taxon>Marasmiineae</taxon>
        <taxon>Mycenaceae</taxon>
        <taxon>Mycena</taxon>
    </lineage>
</organism>
<evidence type="ECO:0000313" key="2">
    <source>
        <dbReference type="EMBL" id="GAT55521.1"/>
    </source>
</evidence>
<evidence type="ECO:0000259" key="1">
    <source>
        <dbReference type="Pfam" id="PF00646"/>
    </source>
</evidence>
<sequence length="738" mass="81909">MAGPTLPAEMHEAIMRHATAATLTAMALVSRAMTTMAMPHLYCNVFVATPAAGARLLETLESRADLAAYIQAWTGCIYNGCPWSISNCALLFKLHTVNILVPHLEDDDFLLFSGMEDLSGLHTINLDLHDLLREAVISLLTMIPSSVQHLGLRIHGTFKASHYVFRPTILAHLHSLTVEAQMLPDDRVYPAYLLKGFGGSSSMQQQPGLRKLCLSGIGSDGAERLIEHYGHQVQQLDIRMLVAPTDSPNFLSHMAAHLPALQHVAAHNEKILFQLCLSTSSGNIHSASIQCCSDPTYKTAQGVLQFAAEQSLRIELCKQTMEHWWKDLAVAEASVTVLFLTAMAQPFATELVDQILQYLDPKSLAHAALVSNQFQGPATHYLYQDLNIFEAQTAKLVLRTLTNHPEYARLVHIITGRLTSRSTITILTTIGLGNWTRLRILVLSIGELNNHRLAMFSSLEGIQTLEELHLHLFPGMAENRARVLLACTPPQITALVLDAPGKALLTGTAKKTAKLTRLRSLVLSGRGQTGLLRMLADADSPLHITSQLQNLSIMHGTPCEVLALLRKYGSALDYLDLSGLTIGLDPAITKSLAELVPALSHLRVSEMQVEPRLIADLPRSVHSIYFSYSMSSFIKSSFKVWREGRRLCDLATIIAVLQRHINLWLCCAKAHEDVFVHETEAYTGDWVQFHLCSPGRRRWCMCSHDTWKKSIGIFSQTRNSMQEERDNYAEALLSDKEF</sequence>
<evidence type="ECO:0000313" key="3">
    <source>
        <dbReference type="Proteomes" id="UP000815677"/>
    </source>
</evidence>
<reference evidence="2" key="1">
    <citation type="submission" date="2014-09" db="EMBL/GenBank/DDBJ databases">
        <title>Genome sequence of the luminous mushroom Mycena chlorophos for searching fungal bioluminescence genes.</title>
        <authorList>
            <person name="Tanaka Y."/>
            <person name="Kasuga D."/>
            <person name="Oba Y."/>
            <person name="Hase S."/>
            <person name="Sato K."/>
            <person name="Oba Y."/>
            <person name="Sakakibara Y."/>
        </authorList>
    </citation>
    <scope>NUCLEOTIDE SEQUENCE</scope>
</reference>
<accession>A0ABQ0LWQ8</accession>
<dbReference type="InterPro" id="IPR001810">
    <property type="entry name" value="F-box_dom"/>
</dbReference>
<gene>
    <name evidence="2" type="ORF">MCHLO_12280</name>
</gene>